<dbReference type="InterPro" id="IPR052535">
    <property type="entry name" value="Bacilysin_H2HPP_isomerase"/>
</dbReference>
<dbReference type="Proteomes" id="UP000199029">
    <property type="component" value="Unassembled WGS sequence"/>
</dbReference>
<dbReference type="InterPro" id="IPR014710">
    <property type="entry name" value="RmlC-like_jellyroll"/>
</dbReference>
<dbReference type="OrthoDB" id="9811153at2"/>
<proteinExistence type="predicted"/>
<dbReference type="RefSeq" id="WP_092672686.1">
    <property type="nucleotide sequence ID" value="NZ_FOXS01000002.1"/>
</dbReference>
<keyword evidence="3" id="KW-1185">Reference proteome</keyword>
<dbReference type="PANTHER" id="PTHR40112">
    <property type="entry name" value="H2HPP ISOMERASE"/>
    <property type="match status" value="1"/>
</dbReference>
<dbReference type="SUPFAM" id="SSF51182">
    <property type="entry name" value="RmlC-like cupins"/>
    <property type="match status" value="1"/>
</dbReference>
<evidence type="ECO:0000313" key="3">
    <source>
        <dbReference type="Proteomes" id="UP000199029"/>
    </source>
</evidence>
<protein>
    <submittedName>
        <fullName evidence="2">Cupin domain protein</fullName>
    </submittedName>
</protein>
<name>A0A1I5YA32_HYMAR</name>
<organism evidence="2 3">
    <name type="scientific">Hymenobacter arizonensis</name>
    <name type="common">Siccationidurans arizonensis</name>
    <dbReference type="NCBI Taxonomy" id="1227077"/>
    <lineage>
        <taxon>Bacteria</taxon>
        <taxon>Pseudomonadati</taxon>
        <taxon>Bacteroidota</taxon>
        <taxon>Cytophagia</taxon>
        <taxon>Cytophagales</taxon>
        <taxon>Hymenobacteraceae</taxon>
        <taxon>Hymenobacter</taxon>
    </lineage>
</organism>
<dbReference type="Pfam" id="PF07883">
    <property type="entry name" value="Cupin_2"/>
    <property type="match status" value="1"/>
</dbReference>
<dbReference type="AlphaFoldDB" id="A0A1I5YA32"/>
<gene>
    <name evidence="2" type="ORF">SAMN04515668_2322</name>
</gene>
<dbReference type="CDD" id="cd02238">
    <property type="entry name" value="cupin_KdgF"/>
    <property type="match status" value="1"/>
</dbReference>
<sequence length="116" mass="12756">MANTLNGTPPVFGRADARSWETVANGVRRQILTYDANTMLVKVDFDQGGIGSRHQHVHTQLSYVESGVFAVTVGDERQVLRAGDCFYAASNEWHGVECLEAGVLLDVFNPARTDFL</sequence>
<evidence type="ECO:0000313" key="2">
    <source>
        <dbReference type="EMBL" id="SFQ41092.1"/>
    </source>
</evidence>
<accession>A0A1I5YA32</accession>
<reference evidence="3" key="1">
    <citation type="submission" date="2016-10" db="EMBL/GenBank/DDBJ databases">
        <authorList>
            <person name="Varghese N."/>
            <person name="Submissions S."/>
        </authorList>
    </citation>
    <scope>NUCLEOTIDE SEQUENCE [LARGE SCALE GENOMIC DNA]</scope>
    <source>
        <strain evidence="3">OR362-8,ATCC BAA-1266,JCM 13504</strain>
    </source>
</reference>
<dbReference type="PANTHER" id="PTHR40112:SF1">
    <property type="entry name" value="H2HPP ISOMERASE"/>
    <property type="match status" value="1"/>
</dbReference>
<dbReference type="STRING" id="1227077.SAMN04515668_2322"/>
<dbReference type="InterPro" id="IPR011051">
    <property type="entry name" value="RmlC_Cupin_sf"/>
</dbReference>
<dbReference type="PIRSF" id="PIRSF029883">
    <property type="entry name" value="KdgF"/>
    <property type="match status" value="1"/>
</dbReference>
<feature type="domain" description="Cupin type-2" evidence="1">
    <location>
        <begin position="43"/>
        <end position="107"/>
    </location>
</feature>
<dbReference type="InterPro" id="IPR025499">
    <property type="entry name" value="KdgF"/>
</dbReference>
<dbReference type="EMBL" id="FOXS01000002">
    <property type="protein sequence ID" value="SFQ41092.1"/>
    <property type="molecule type" value="Genomic_DNA"/>
</dbReference>
<dbReference type="InterPro" id="IPR013096">
    <property type="entry name" value="Cupin_2"/>
</dbReference>
<evidence type="ECO:0000259" key="1">
    <source>
        <dbReference type="Pfam" id="PF07883"/>
    </source>
</evidence>
<dbReference type="Gene3D" id="2.60.120.10">
    <property type="entry name" value="Jelly Rolls"/>
    <property type="match status" value="1"/>
</dbReference>